<evidence type="ECO:0000259" key="2">
    <source>
        <dbReference type="Pfam" id="PF03807"/>
    </source>
</evidence>
<dbReference type="Proteomes" id="UP000547879">
    <property type="component" value="Unassembled WGS sequence"/>
</dbReference>
<dbReference type="SUPFAM" id="SSF51735">
    <property type="entry name" value="NAD(P)-binding Rossmann-fold domains"/>
    <property type="match status" value="1"/>
</dbReference>
<reference evidence="3 4" key="1">
    <citation type="submission" date="2020-08" db="EMBL/GenBank/DDBJ databases">
        <title>Genomic Encyclopedia of Type Strains, Phase IV (KMG-IV): sequencing the most valuable type-strain genomes for metagenomic binning, comparative biology and taxonomic classification.</title>
        <authorList>
            <person name="Goeker M."/>
        </authorList>
    </citation>
    <scope>NUCLEOTIDE SEQUENCE [LARGE SCALE GENOMIC DNA]</scope>
    <source>
        <strain evidence="3 4">DSM 100734</strain>
    </source>
</reference>
<dbReference type="Gene3D" id="3.40.50.720">
    <property type="entry name" value="NAD(P)-binding Rossmann-like Domain"/>
    <property type="match status" value="1"/>
</dbReference>
<proteinExistence type="predicted"/>
<dbReference type="Pfam" id="PF03807">
    <property type="entry name" value="F420_oxidored"/>
    <property type="match status" value="1"/>
</dbReference>
<dbReference type="EMBL" id="JACHEG010000015">
    <property type="protein sequence ID" value="MBB6166161.1"/>
    <property type="molecule type" value="Genomic_DNA"/>
</dbReference>
<organism evidence="3 4">
    <name type="scientific">Rhizobium wenxiniae</name>
    <dbReference type="NCBI Taxonomy" id="1737357"/>
    <lineage>
        <taxon>Bacteria</taxon>
        <taxon>Pseudomonadati</taxon>
        <taxon>Pseudomonadota</taxon>
        <taxon>Alphaproteobacteria</taxon>
        <taxon>Hyphomicrobiales</taxon>
        <taxon>Rhizobiaceae</taxon>
        <taxon>Rhizobium/Agrobacterium group</taxon>
        <taxon>Rhizobium</taxon>
    </lineage>
</organism>
<dbReference type="InterPro" id="IPR051267">
    <property type="entry name" value="STEAP_metalloreductase"/>
</dbReference>
<dbReference type="InterPro" id="IPR028939">
    <property type="entry name" value="P5C_Rdtase_cat_N"/>
</dbReference>
<evidence type="ECO:0000313" key="3">
    <source>
        <dbReference type="EMBL" id="MBB6166161.1"/>
    </source>
</evidence>
<dbReference type="PANTHER" id="PTHR14239">
    <property type="entry name" value="DUDULIN-RELATED"/>
    <property type="match status" value="1"/>
</dbReference>
<evidence type="ECO:0000313" key="4">
    <source>
        <dbReference type="Proteomes" id="UP000547879"/>
    </source>
</evidence>
<dbReference type="AlphaFoldDB" id="A0A7W9YCT3"/>
<dbReference type="GO" id="GO:0016491">
    <property type="term" value="F:oxidoreductase activity"/>
    <property type="evidence" value="ECO:0007669"/>
    <property type="project" value="UniProtKB-KW"/>
</dbReference>
<keyword evidence="4" id="KW-1185">Reference proteome</keyword>
<sequence length="220" mass="23605">MNIGIIGAGHIGGSLTRRLTDAGHTVFIANSRGPETLADLASETGATAVTAKEAARSGEIVIVTIPQNRVPDLPHDLFEGVDLSVVVVDTGNYYPRERDGKIAAIEDGLPESQWVETQLNRPVLKAFNNINWKNLLNDGRPAGAPGRIALPVSGDDAASKAKLFKVIDDIGFDVVDVGSLAESWRQQPDTPVYGTNLDLEGVKRELSEASPVRKPEWFAV</sequence>
<gene>
    <name evidence="3" type="ORF">HNQ72_006012</name>
</gene>
<evidence type="ECO:0000256" key="1">
    <source>
        <dbReference type="ARBA" id="ARBA00023002"/>
    </source>
</evidence>
<keyword evidence="1" id="KW-0560">Oxidoreductase</keyword>
<protein>
    <recommendedName>
        <fullName evidence="2">Pyrroline-5-carboxylate reductase catalytic N-terminal domain-containing protein</fullName>
    </recommendedName>
</protein>
<feature type="domain" description="Pyrroline-5-carboxylate reductase catalytic N-terminal" evidence="2">
    <location>
        <begin position="3"/>
        <end position="92"/>
    </location>
</feature>
<accession>A0A7W9YCT3</accession>
<name>A0A7W9YCT3_9HYPH</name>
<comment type="caution">
    <text evidence="3">The sequence shown here is derived from an EMBL/GenBank/DDBJ whole genome shotgun (WGS) entry which is preliminary data.</text>
</comment>
<dbReference type="InterPro" id="IPR036291">
    <property type="entry name" value="NAD(P)-bd_dom_sf"/>
</dbReference>